<protein>
    <submittedName>
        <fullName evidence="1">10296_t:CDS:1</fullName>
    </submittedName>
</protein>
<name>A0ACA9REG2_9GLOM</name>
<evidence type="ECO:0000313" key="1">
    <source>
        <dbReference type="EMBL" id="CAG8789074.1"/>
    </source>
</evidence>
<comment type="caution">
    <text evidence="1">The sequence shown here is derived from an EMBL/GenBank/DDBJ whole genome shotgun (WGS) entry which is preliminary data.</text>
</comment>
<organism evidence="1 2">
    <name type="scientific">Racocetra persica</name>
    <dbReference type="NCBI Taxonomy" id="160502"/>
    <lineage>
        <taxon>Eukaryota</taxon>
        <taxon>Fungi</taxon>
        <taxon>Fungi incertae sedis</taxon>
        <taxon>Mucoromycota</taxon>
        <taxon>Glomeromycotina</taxon>
        <taxon>Glomeromycetes</taxon>
        <taxon>Diversisporales</taxon>
        <taxon>Gigasporaceae</taxon>
        <taxon>Racocetra</taxon>
    </lineage>
</organism>
<feature type="non-terminal residue" evidence="1">
    <location>
        <position position="1"/>
    </location>
</feature>
<sequence>YFPTSKVIYACHKYKSESNNYWFKHQSSEAYKLSRDWQALSITKQPKKFCVPNTHPL</sequence>
<reference evidence="1" key="1">
    <citation type="submission" date="2021-06" db="EMBL/GenBank/DDBJ databases">
        <authorList>
            <person name="Kallberg Y."/>
            <person name="Tangrot J."/>
            <person name="Rosling A."/>
        </authorList>
    </citation>
    <scope>NUCLEOTIDE SEQUENCE</scope>
    <source>
        <strain evidence="1">MA461A</strain>
    </source>
</reference>
<gene>
    <name evidence="1" type="ORF">RPERSI_LOCUS18826</name>
</gene>
<evidence type="ECO:0000313" key="2">
    <source>
        <dbReference type="Proteomes" id="UP000789920"/>
    </source>
</evidence>
<keyword evidence="2" id="KW-1185">Reference proteome</keyword>
<accession>A0ACA9REG2</accession>
<dbReference type="Proteomes" id="UP000789920">
    <property type="component" value="Unassembled WGS sequence"/>
</dbReference>
<proteinExistence type="predicted"/>
<dbReference type="EMBL" id="CAJVQC010050460">
    <property type="protein sequence ID" value="CAG8789074.1"/>
    <property type="molecule type" value="Genomic_DNA"/>
</dbReference>